<protein>
    <recommendedName>
        <fullName evidence="4">Microcystin-dependent protein</fullName>
    </recommendedName>
</protein>
<dbReference type="RefSeq" id="WP_139255453.1">
    <property type="nucleotide sequence ID" value="NZ_FPKW01000007.1"/>
</dbReference>
<evidence type="ECO:0000313" key="2">
    <source>
        <dbReference type="EMBL" id="SFZ94637.1"/>
    </source>
</evidence>
<organism evidence="2 3">
    <name type="scientific">Chryseobacterium limigenitum</name>
    <dbReference type="NCBI Taxonomy" id="1612149"/>
    <lineage>
        <taxon>Bacteria</taxon>
        <taxon>Pseudomonadati</taxon>
        <taxon>Bacteroidota</taxon>
        <taxon>Flavobacteriia</taxon>
        <taxon>Flavobacteriales</taxon>
        <taxon>Weeksellaceae</taxon>
        <taxon>Chryseobacterium group</taxon>
        <taxon>Chryseobacterium</taxon>
    </lineage>
</organism>
<feature type="signal peptide" evidence="1">
    <location>
        <begin position="1"/>
        <end position="19"/>
    </location>
</feature>
<evidence type="ECO:0000256" key="1">
    <source>
        <dbReference type="SAM" id="SignalP"/>
    </source>
</evidence>
<dbReference type="OrthoDB" id="1159290at2"/>
<gene>
    <name evidence="2" type="ORF">SAMN05216324_107113</name>
</gene>
<reference evidence="3" key="1">
    <citation type="submission" date="2016-10" db="EMBL/GenBank/DDBJ databases">
        <authorList>
            <person name="Varghese N."/>
            <person name="Submissions S."/>
        </authorList>
    </citation>
    <scope>NUCLEOTIDE SEQUENCE [LARGE SCALE GENOMIC DNA]</scope>
    <source>
        <strain evidence="3">SUR2</strain>
    </source>
</reference>
<dbReference type="STRING" id="1612149.SAMN05216324_107113"/>
<sequence length="298" mass="30645">MKTTLTIVMASVLSNLAFAQIGINTAEPIASLDVAAKKRDGSTAEGILPPRLTGDQMRAGDAKYSDLHAGTIVYATAPVNSATSKTTNVTSPGLYFFDGKIWQKMMQGDEKTLNAKSSGDIKNSVKSFDHNGWYLLNGRNISTLPIAAQSAATSLGFTERLPDATDRVLKSRSGTEMLGSEGGENLLTLTRSNLPNINFVGVVSGIAESGGAHSHAAGQGGFLLGGTTVGNNGSGNYQGNSTPTSWGGIGIMGNTASGGAHTHSLAGIATVPTGGTGDSLDNRSAYLVVNTFIYLGGE</sequence>
<accession>A0A1K2IQA7</accession>
<name>A0A1K2IQA7_9FLAO</name>
<evidence type="ECO:0000313" key="3">
    <source>
        <dbReference type="Proteomes" id="UP000182034"/>
    </source>
</evidence>
<proteinExistence type="predicted"/>
<keyword evidence="3" id="KW-1185">Reference proteome</keyword>
<dbReference type="Proteomes" id="UP000182034">
    <property type="component" value="Unassembled WGS sequence"/>
</dbReference>
<keyword evidence="1" id="KW-0732">Signal</keyword>
<dbReference type="EMBL" id="FPKW01000007">
    <property type="protein sequence ID" value="SFZ94637.1"/>
    <property type="molecule type" value="Genomic_DNA"/>
</dbReference>
<dbReference type="AlphaFoldDB" id="A0A1K2IQA7"/>
<feature type="chain" id="PRO_5012814797" description="Microcystin-dependent protein" evidence="1">
    <location>
        <begin position="20"/>
        <end position="298"/>
    </location>
</feature>
<evidence type="ECO:0008006" key="4">
    <source>
        <dbReference type="Google" id="ProtNLM"/>
    </source>
</evidence>